<dbReference type="Pfam" id="PF25793">
    <property type="entry name" value="WHD_2nd_NFRKB"/>
    <property type="match status" value="1"/>
</dbReference>
<dbReference type="PANTHER" id="PTHR13052:SF3">
    <property type="entry name" value="NUCLEAR FACTOR RELATED TO KAPPA-B-BINDING PROTEIN"/>
    <property type="match status" value="1"/>
</dbReference>
<protein>
    <submittedName>
        <fullName evidence="2">Nuclear factor kappa-B-binding-like protein</fullName>
    </submittedName>
</protein>
<organism evidence="2 3">
    <name type="scientific">Tanacetum coccineum</name>
    <dbReference type="NCBI Taxonomy" id="301880"/>
    <lineage>
        <taxon>Eukaryota</taxon>
        <taxon>Viridiplantae</taxon>
        <taxon>Streptophyta</taxon>
        <taxon>Embryophyta</taxon>
        <taxon>Tracheophyta</taxon>
        <taxon>Spermatophyta</taxon>
        <taxon>Magnoliopsida</taxon>
        <taxon>eudicotyledons</taxon>
        <taxon>Gunneridae</taxon>
        <taxon>Pentapetalae</taxon>
        <taxon>asterids</taxon>
        <taxon>campanulids</taxon>
        <taxon>Asterales</taxon>
        <taxon>Asteraceae</taxon>
        <taxon>Asteroideae</taxon>
        <taxon>Anthemideae</taxon>
        <taxon>Anthemidinae</taxon>
        <taxon>Tanacetum</taxon>
    </lineage>
</organism>
<comment type="caution">
    <text evidence="2">The sequence shown here is derived from an EMBL/GenBank/DDBJ whole genome shotgun (WGS) entry which is preliminary data.</text>
</comment>
<sequence>MKPIHGWSRMMLLIDVSDAYLNDVGGALDRLHYAHDPCLQFDRDGKFWVYLHSQRDEVDIEGDGMLSTRRWKRQKDESNINLMPEMKELLEIKRLLDDLRVIAAKLMLLVQKLLLLVLKVNAAGMKVTIAERLQLLEEFMLTEKRSKSYQRKNKD</sequence>
<reference evidence="2" key="2">
    <citation type="submission" date="2022-01" db="EMBL/GenBank/DDBJ databases">
        <authorList>
            <person name="Yamashiro T."/>
            <person name="Shiraishi A."/>
            <person name="Satake H."/>
            <person name="Nakayama K."/>
        </authorList>
    </citation>
    <scope>NUCLEOTIDE SEQUENCE</scope>
</reference>
<evidence type="ECO:0000313" key="3">
    <source>
        <dbReference type="Proteomes" id="UP001151760"/>
    </source>
</evidence>
<proteinExistence type="predicted"/>
<feature type="domain" description="Nuclear factor related to kappa-B-binding protein second winged helix" evidence="1">
    <location>
        <begin position="16"/>
        <end position="57"/>
    </location>
</feature>
<evidence type="ECO:0000313" key="2">
    <source>
        <dbReference type="EMBL" id="GJS83566.1"/>
    </source>
</evidence>
<dbReference type="Proteomes" id="UP001151760">
    <property type="component" value="Unassembled WGS sequence"/>
</dbReference>
<name>A0ABQ4Z2Y4_9ASTR</name>
<dbReference type="InterPro" id="IPR024867">
    <property type="entry name" value="NFRKB"/>
</dbReference>
<dbReference type="EMBL" id="BQNB010010911">
    <property type="protein sequence ID" value="GJS83566.1"/>
    <property type="molecule type" value="Genomic_DNA"/>
</dbReference>
<keyword evidence="3" id="KW-1185">Reference proteome</keyword>
<accession>A0ABQ4Z2Y4</accession>
<gene>
    <name evidence="2" type="ORF">Tco_0750107</name>
</gene>
<dbReference type="InterPro" id="IPR057748">
    <property type="entry name" value="NFRKB_WH_2"/>
</dbReference>
<evidence type="ECO:0000259" key="1">
    <source>
        <dbReference type="Pfam" id="PF25793"/>
    </source>
</evidence>
<reference evidence="2" key="1">
    <citation type="journal article" date="2022" name="Int. J. Mol. Sci.">
        <title>Draft Genome of Tanacetum Coccineum: Genomic Comparison of Closely Related Tanacetum-Family Plants.</title>
        <authorList>
            <person name="Yamashiro T."/>
            <person name="Shiraishi A."/>
            <person name="Nakayama K."/>
            <person name="Satake H."/>
        </authorList>
    </citation>
    <scope>NUCLEOTIDE SEQUENCE</scope>
</reference>
<dbReference type="PANTHER" id="PTHR13052">
    <property type="entry name" value="NFRKB-RELATED"/>
    <property type="match status" value="1"/>
</dbReference>